<dbReference type="RefSeq" id="WP_309311765.1">
    <property type="nucleotide sequence ID" value="NZ_CP133592.1"/>
</dbReference>
<gene>
    <name evidence="1" type="ORF">RE474_04405</name>
</gene>
<dbReference type="SUPFAM" id="SSF52540">
    <property type="entry name" value="P-loop containing nucleoside triphosphate hydrolases"/>
    <property type="match status" value="1"/>
</dbReference>
<name>A0AA51UMV7_9EURY</name>
<dbReference type="EMBL" id="CP133592">
    <property type="protein sequence ID" value="WMW25968.1"/>
    <property type="molecule type" value="Genomic_DNA"/>
</dbReference>
<reference evidence="1 2" key="1">
    <citation type="submission" date="2023-08" db="EMBL/GenBank/DDBJ databases">
        <title>Methanolobus mangrovi sp. nov. and Methanolobus sediminis sp. nov, two novel methylotrophic methanogens isolated from mangrove sediments in China.</title>
        <authorList>
            <person name="Zhou J."/>
        </authorList>
    </citation>
    <scope>NUCLEOTIDE SEQUENCE [LARGE SCALE GENOMIC DNA]</scope>
    <source>
        <strain evidence="1 2">FTZ6</strain>
    </source>
</reference>
<dbReference type="KEGG" id="mseb:RE474_04405"/>
<dbReference type="Proteomes" id="UP001182908">
    <property type="component" value="Chromosome"/>
</dbReference>
<evidence type="ECO:0000313" key="2">
    <source>
        <dbReference type="Proteomes" id="UP001182908"/>
    </source>
</evidence>
<protein>
    <submittedName>
        <fullName evidence="1">Uncharacterized protein</fullName>
    </submittedName>
</protein>
<accession>A0AA51UMV7</accession>
<dbReference type="InterPro" id="IPR027417">
    <property type="entry name" value="P-loop_NTPase"/>
</dbReference>
<keyword evidence="2" id="KW-1185">Reference proteome</keyword>
<organism evidence="1 2">
    <name type="scientific">Methanolobus sediminis</name>
    <dbReference type="NCBI Taxonomy" id="3072978"/>
    <lineage>
        <taxon>Archaea</taxon>
        <taxon>Methanobacteriati</taxon>
        <taxon>Methanobacteriota</taxon>
        <taxon>Stenosarchaea group</taxon>
        <taxon>Methanomicrobia</taxon>
        <taxon>Methanosarcinales</taxon>
        <taxon>Methanosarcinaceae</taxon>
        <taxon>Methanolobus</taxon>
    </lineage>
</organism>
<sequence>MTKMPKYCEYFDIDEEYFPQINDYSIAAAGPDFWTRTFPHQTFIDMLSSIERVLARQEKRSLWIEGAYGTGKSQCAYALKKILEVSEEELRAYWSRYEDLKMKPDLLEKLVGHKQKGILTVHRYASGDITSPRGLFLAVQNSIRAALIEQELYAGENTLKESVIAWIDEPSHKIFFDELLQKPEWSSLFPQSNADEVLNALRKDGEVKNLMDNLFRLADKEGITALNIDADRLLAWLTDVIDQNNNIKIVFIWDEFSDYFKNNRESLSEFQKIVELVSLKPFYFIIVTHESGQLFRTADTTWTKIRDRFISVNIALPDNIAFDLIGHAFSVKAAAKNNWDELADDLNSSVSSSRVAVMKAAKITNPKAMKGIMPLHPMAAFLLKNIASAFKSNQRSMFDFIKSSNTDDVKAFQWFIKNFGPFDDHQLLTVDMLWNFFYEKGRDNLTTDIRLILDTFPQQQNLRDEEKVVLKAILIMQAIDQRLGGTIDLFKATEQNLSYVFEGISSGLDLNCKNIAKQLVTKGVLVTHPIGGGRNVFAAAVLAGDQAKIDGHKQKIRQSSTTSKLVAEGGLSTVLSLSTALSLRFETESNTGKITPVTTADFTRTISYLRDKDTGWKFHAVIAFAKDDAEAASFRKKIKTVVADEQYENIVFIDALSTPLGIEAFEQYVDFSAMAMYYSGSNNLTSQESADKAKHVLDQDWKNRVYNGPFVVYTYANQEGEKLGNGQGVASVLQTIVTTKFNYIPDFNRSLTENQLKLTPSVKACAKSGIIQSTSGVMTGVEKHVLPTVWEKDKYWEDPLTATESISKIKIEIDKLIESAFDRDGQISIGDIYDFLEERYGFSQCNLSAFLAGFLLKEYGGEPFRYSDSSGGHESMTQDKLAEMIGNYIGKTPKPTYIVKMTADEMAFYKLTENAWSIAPNSCSSAGQAAAVVAAKMRGFGLPVWCLDEVDDYGVYDVVQKYIELVQKEGNEAHKIAVEIGKVATVKTTLAENLAALITDENCQNGMRGFLSSFEEGTILSLANEIGSNENVLSDIRDLFSVKHFCLWDRQIGEDEIRKLKTNYSIVKESNILLNTNAHSLSEAFKEWCDRLNFMTVSCEALRAKFPSLSKLLDILQGIYHESSLLPEQHKVFLLELTGKSAQVRDLLNNDMQIFIDVYAPYLKDLDNSDINEIKSKLPTRMFELQPTVCNAKVKTAAEEFRKNQLKTQMLTLWKEKTGTKNPREWSSRYRTPILCCVSENEFDAAKKAFDTLNRNVSNDSEIRGALDFLENTSLFEVLMDDTKRNTSFGCVFVGEYQALLPNLDNIRDELECMSIDTYEWYENPSIKNKIKTLAEVEYNAGGSDMVLKKIDKMNDAQLKQYLKRLVRENMTIGIEIITNEGE</sequence>
<dbReference type="GeneID" id="84231932"/>
<proteinExistence type="predicted"/>
<evidence type="ECO:0000313" key="1">
    <source>
        <dbReference type="EMBL" id="WMW25968.1"/>
    </source>
</evidence>